<dbReference type="SUPFAM" id="SSF53686">
    <property type="entry name" value="Tryptophan synthase beta subunit-like PLP-dependent enzymes"/>
    <property type="match status" value="1"/>
</dbReference>
<sequence>MRSVRTPSPDDVERAWRVVRDVLAPTPVWSGAPALKLETWQPTGSFKVRGALTAVAALPGNEQVVTASAGNHGLGVAFAASRLGRRATVVVAENASAAKVAALRTFGVELVQVGATFAEAEAHALELAERGAHYVSPYNDPDVIAGQGTIGYELAEQLGTPLTPLTVVCAVGGGGLASGLGLWAATVPGVRVVGVEVDAAPSMAAALRAGRQVPVDVRPTVADGIAGNLEPGSVTIDLIAKHVDELVSVTEDQVRAAIRHLAADRGLVAEGAGAAPVAALLAGTVRAGERTVAVVSGRNIALPALADVLAEEGARRDRGTP</sequence>
<evidence type="ECO:0000256" key="1">
    <source>
        <dbReference type="ARBA" id="ARBA00001274"/>
    </source>
</evidence>
<dbReference type="GO" id="GO:0006565">
    <property type="term" value="P:L-serine catabolic process"/>
    <property type="evidence" value="ECO:0007669"/>
    <property type="project" value="TreeGrafter"/>
</dbReference>
<evidence type="ECO:0000256" key="4">
    <source>
        <dbReference type="ARBA" id="ARBA00012096"/>
    </source>
</evidence>
<keyword evidence="5" id="KW-0663">Pyridoxal phosphate</keyword>
<evidence type="ECO:0000256" key="3">
    <source>
        <dbReference type="ARBA" id="ARBA00010869"/>
    </source>
</evidence>
<feature type="domain" description="Tryptophan synthase beta chain-like PALP" evidence="9">
    <location>
        <begin position="35"/>
        <end position="297"/>
    </location>
</feature>
<keyword evidence="6" id="KW-0456">Lyase</keyword>
<dbReference type="GO" id="GO:0009097">
    <property type="term" value="P:isoleucine biosynthetic process"/>
    <property type="evidence" value="ECO:0007669"/>
    <property type="project" value="TreeGrafter"/>
</dbReference>
<dbReference type="PANTHER" id="PTHR48078:SF6">
    <property type="entry name" value="L-THREONINE DEHYDRATASE CATABOLIC TDCB"/>
    <property type="match status" value="1"/>
</dbReference>
<dbReference type="RefSeq" id="WP_106176558.1">
    <property type="nucleotide sequence ID" value="NZ_PVNH01000001.1"/>
</dbReference>
<evidence type="ECO:0000256" key="8">
    <source>
        <dbReference type="ARBA" id="ARBA00031427"/>
    </source>
</evidence>
<evidence type="ECO:0000256" key="2">
    <source>
        <dbReference type="ARBA" id="ARBA00001933"/>
    </source>
</evidence>
<evidence type="ECO:0000256" key="6">
    <source>
        <dbReference type="ARBA" id="ARBA00023239"/>
    </source>
</evidence>
<evidence type="ECO:0000313" key="11">
    <source>
        <dbReference type="Proteomes" id="UP000238362"/>
    </source>
</evidence>
<comment type="function">
    <text evidence="7">Catalyzes the anaerobic formation of alpha-ketobutyrate and ammonia from threonine in a two-step reaction. The first step involved a dehydration of threonine and a production of enamine intermediates (aminocrotonate), which tautomerizes to its imine form (iminobutyrate). Both intermediates are unstable and short-lived. The second step is the nonenzymatic hydrolysis of the enamine/imine intermediates to form 2-ketobutyrate and free ammonia. In the low water environment of the cell, the second step is accelerated by RidA.</text>
</comment>
<proteinExistence type="inferred from homology"/>
<evidence type="ECO:0000259" key="9">
    <source>
        <dbReference type="Pfam" id="PF00291"/>
    </source>
</evidence>
<dbReference type="PANTHER" id="PTHR48078">
    <property type="entry name" value="THREONINE DEHYDRATASE, MITOCHONDRIAL-RELATED"/>
    <property type="match status" value="1"/>
</dbReference>
<dbReference type="GO" id="GO:0004794">
    <property type="term" value="F:threonine deaminase activity"/>
    <property type="evidence" value="ECO:0007669"/>
    <property type="project" value="UniProtKB-EC"/>
</dbReference>
<name>A0A2T0M2R9_9PSEU</name>
<dbReference type="AlphaFoldDB" id="A0A2T0M2R9"/>
<gene>
    <name evidence="10" type="ORF">B0I33_101186</name>
</gene>
<keyword evidence="11" id="KW-1185">Reference proteome</keyword>
<dbReference type="EC" id="4.3.1.19" evidence="4"/>
<evidence type="ECO:0000256" key="7">
    <source>
        <dbReference type="ARBA" id="ARBA00025527"/>
    </source>
</evidence>
<comment type="cofactor">
    <cofactor evidence="2">
        <name>pyridoxal 5'-phosphate</name>
        <dbReference type="ChEBI" id="CHEBI:597326"/>
    </cofactor>
</comment>
<dbReference type="InterPro" id="IPR001926">
    <property type="entry name" value="TrpB-like_PALP"/>
</dbReference>
<dbReference type="EMBL" id="PVNH01000001">
    <property type="protein sequence ID" value="PRX51034.1"/>
    <property type="molecule type" value="Genomic_DNA"/>
</dbReference>
<dbReference type="InterPro" id="IPR036052">
    <property type="entry name" value="TrpB-like_PALP_sf"/>
</dbReference>
<reference evidence="10 11" key="1">
    <citation type="submission" date="2018-03" db="EMBL/GenBank/DDBJ databases">
        <title>Genomic Encyclopedia of Type Strains, Phase III (KMG-III): the genomes of soil and plant-associated and newly described type strains.</title>
        <authorList>
            <person name="Whitman W."/>
        </authorList>
    </citation>
    <scope>NUCLEOTIDE SEQUENCE [LARGE SCALE GENOMIC DNA]</scope>
    <source>
        <strain evidence="10 11">CGMCC 4.7125</strain>
    </source>
</reference>
<dbReference type="GO" id="GO:0003941">
    <property type="term" value="F:L-serine ammonia-lyase activity"/>
    <property type="evidence" value="ECO:0007669"/>
    <property type="project" value="TreeGrafter"/>
</dbReference>
<protein>
    <recommendedName>
        <fullName evidence="4">threonine ammonia-lyase</fullName>
        <ecNumber evidence="4">4.3.1.19</ecNumber>
    </recommendedName>
    <alternativeName>
        <fullName evidence="8">Threonine deaminase</fullName>
    </alternativeName>
</protein>
<dbReference type="GO" id="GO:0006567">
    <property type="term" value="P:L-threonine catabolic process"/>
    <property type="evidence" value="ECO:0007669"/>
    <property type="project" value="TreeGrafter"/>
</dbReference>
<evidence type="ECO:0000313" key="10">
    <source>
        <dbReference type="EMBL" id="PRX51034.1"/>
    </source>
</evidence>
<dbReference type="InterPro" id="IPR050147">
    <property type="entry name" value="Ser/Thr_Dehydratase"/>
</dbReference>
<organism evidence="10 11">
    <name type="scientific">Prauserella shujinwangii</name>
    <dbReference type="NCBI Taxonomy" id="1453103"/>
    <lineage>
        <taxon>Bacteria</taxon>
        <taxon>Bacillati</taxon>
        <taxon>Actinomycetota</taxon>
        <taxon>Actinomycetes</taxon>
        <taxon>Pseudonocardiales</taxon>
        <taxon>Pseudonocardiaceae</taxon>
        <taxon>Prauserella</taxon>
    </lineage>
</organism>
<evidence type="ECO:0000256" key="5">
    <source>
        <dbReference type="ARBA" id="ARBA00022898"/>
    </source>
</evidence>
<dbReference type="OrthoDB" id="4408011at2"/>
<comment type="similarity">
    <text evidence="3">Belongs to the serine/threonine dehydratase family.</text>
</comment>
<dbReference type="FunFam" id="3.40.50.1100:FF:000005">
    <property type="entry name" value="Threonine dehydratase catabolic"/>
    <property type="match status" value="1"/>
</dbReference>
<comment type="caution">
    <text evidence="10">The sequence shown here is derived from an EMBL/GenBank/DDBJ whole genome shotgun (WGS) entry which is preliminary data.</text>
</comment>
<dbReference type="Proteomes" id="UP000238362">
    <property type="component" value="Unassembled WGS sequence"/>
</dbReference>
<dbReference type="Pfam" id="PF00291">
    <property type="entry name" value="PALP"/>
    <property type="match status" value="1"/>
</dbReference>
<accession>A0A2T0M2R9</accession>
<dbReference type="Gene3D" id="3.40.50.1100">
    <property type="match status" value="2"/>
</dbReference>
<comment type="catalytic activity">
    <reaction evidence="1">
        <text>L-threonine = 2-oxobutanoate + NH4(+)</text>
        <dbReference type="Rhea" id="RHEA:22108"/>
        <dbReference type="ChEBI" id="CHEBI:16763"/>
        <dbReference type="ChEBI" id="CHEBI:28938"/>
        <dbReference type="ChEBI" id="CHEBI:57926"/>
        <dbReference type="EC" id="4.3.1.19"/>
    </reaction>
</comment>